<keyword evidence="6 10" id="KW-0067">ATP-binding</keyword>
<keyword evidence="2" id="KW-0813">Transport</keyword>
<dbReference type="CDD" id="cd03214">
    <property type="entry name" value="ABC_Iron-Siderophores_B12_Hemin"/>
    <property type="match status" value="1"/>
</dbReference>
<dbReference type="Proteomes" id="UP000483839">
    <property type="component" value="Unassembled WGS sequence"/>
</dbReference>
<dbReference type="InterPro" id="IPR003439">
    <property type="entry name" value="ABC_transporter-like_ATP-bd"/>
</dbReference>
<dbReference type="InterPro" id="IPR003593">
    <property type="entry name" value="AAA+_ATPase"/>
</dbReference>
<evidence type="ECO:0000256" key="6">
    <source>
        <dbReference type="ARBA" id="ARBA00022840"/>
    </source>
</evidence>
<comment type="caution">
    <text evidence="10">The sequence shown here is derived from an EMBL/GenBank/DDBJ whole genome shotgun (WGS) entry which is preliminary data.</text>
</comment>
<organism evidence="10 11">
    <name type="scientific">Streptococcus uberis</name>
    <dbReference type="NCBI Taxonomy" id="1349"/>
    <lineage>
        <taxon>Bacteria</taxon>
        <taxon>Bacillati</taxon>
        <taxon>Bacillota</taxon>
        <taxon>Bacilli</taxon>
        <taxon>Lactobacillales</taxon>
        <taxon>Streptococcaceae</taxon>
        <taxon>Streptococcus</taxon>
    </lineage>
</organism>
<dbReference type="GO" id="GO:0005886">
    <property type="term" value="C:plasma membrane"/>
    <property type="evidence" value="ECO:0007669"/>
    <property type="project" value="UniProtKB-SubCell"/>
</dbReference>
<evidence type="ECO:0000256" key="8">
    <source>
        <dbReference type="ARBA" id="ARBA00023065"/>
    </source>
</evidence>
<sequence length="260" mass="29216">MSTINANHLSVAYDQKVIINDLTINLPSQKITSLIGSNGCGKSTLLKALTRIIPNQKGNILIDGQDIAKMPTMEIAKKMALLPQVQDITDGISVYELVSFGRYPYQSRLGKLTEDDKKIIDWALEMTKTQELANQLVDQLSGGQKQRVWIAMALAQDTPLIFLDEPTTYLDINHQLEILELLRSLNKESQKTIIMVLHDLNLASRYSDYLVSIKDGKIAYQGDPSEIMTPEIIRDIFGIEAHLTQDPIYNCPILLSYKLI</sequence>
<dbReference type="EMBL" id="WLXI01000057">
    <property type="protein sequence ID" value="MTD02355.1"/>
    <property type="molecule type" value="Genomic_DNA"/>
</dbReference>
<keyword evidence="4" id="KW-0410">Iron transport</keyword>
<dbReference type="FunFam" id="3.40.50.300:FF:000134">
    <property type="entry name" value="Iron-enterobactin ABC transporter ATP-binding protein"/>
    <property type="match status" value="1"/>
</dbReference>
<dbReference type="RefSeq" id="WP_012657959.1">
    <property type="nucleotide sequence ID" value="NZ_BAABQA010000003.1"/>
</dbReference>
<evidence type="ECO:0000256" key="1">
    <source>
        <dbReference type="ARBA" id="ARBA00004202"/>
    </source>
</evidence>
<accession>A0A2X4HD72</accession>
<name>A0A2X4HD72_STRUB</name>
<reference evidence="10 11" key="1">
    <citation type="submission" date="2019-11" db="EMBL/GenBank/DDBJ databases">
        <title>Streptococcus uberis isolated from clinical mastitis cases on a southeastern Queensland dairy.</title>
        <authorList>
            <person name="Workentine M.L."/>
            <person name="Price R."/>
            <person name="Olchowy T."/>
        </authorList>
    </citation>
    <scope>NUCLEOTIDE SEQUENCE [LARGE SCALE GENOMIC DNA]</scope>
    <source>
        <strain evidence="10 11">OLC4459-A17</strain>
    </source>
</reference>
<dbReference type="Gene3D" id="3.40.50.300">
    <property type="entry name" value="P-loop containing nucleotide triphosphate hydrolases"/>
    <property type="match status" value="1"/>
</dbReference>
<evidence type="ECO:0000256" key="5">
    <source>
        <dbReference type="ARBA" id="ARBA00022741"/>
    </source>
</evidence>
<comment type="subcellular location">
    <subcellularLocation>
        <location evidence="1">Cell membrane</location>
        <topology evidence="1">Peripheral membrane protein</topology>
    </subcellularLocation>
</comment>
<dbReference type="PANTHER" id="PTHR42771:SF2">
    <property type="entry name" value="IRON(3+)-HYDROXAMATE IMPORT ATP-BINDING PROTEIN FHUC"/>
    <property type="match status" value="1"/>
</dbReference>
<evidence type="ECO:0000256" key="9">
    <source>
        <dbReference type="ARBA" id="ARBA00023136"/>
    </source>
</evidence>
<dbReference type="InterPro" id="IPR017871">
    <property type="entry name" value="ABC_transporter-like_CS"/>
</dbReference>
<gene>
    <name evidence="10" type="ORF">GKS16_08745</name>
</gene>
<dbReference type="GO" id="GO:0005524">
    <property type="term" value="F:ATP binding"/>
    <property type="evidence" value="ECO:0007669"/>
    <property type="project" value="UniProtKB-KW"/>
</dbReference>
<keyword evidence="5" id="KW-0547">Nucleotide-binding</keyword>
<evidence type="ECO:0000313" key="11">
    <source>
        <dbReference type="Proteomes" id="UP000483839"/>
    </source>
</evidence>
<proteinExistence type="predicted"/>
<keyword evidence="9" id="KW-0472">Membrane</keyword>
<dbReference type="AlphaFoldDB" id="A0A2X4HD72"/>
<evidence type="ECO:0000256" key="2">
    <source>
        <dbReference type="ARBA" id="ARBA00022448"/>
    </source>
</evidence>
<dbReference type="GO" id="GO:0016887">
    <property type="term" value="F:ATP hydrolysis activity"/>
    <property type="evidence" value="ECO:0007669"/>
    <property type="project" value="InterPro"/>
</dbReference>
<dbReference type="PROSITE" id="PS00211">
    <property type="entry name" value="ABC_TRANSPORTER_1"/>
    <property type="match status" value="1"/>
</dbReference>
<evidence type="ECO:0000256" key="3">
    <source>
        <dbReference type="ARBA" id="ARBA00022475"/>
    </source>
</evidence>
<dbReference type="Pfam" id="PF00005">
    <property type="entry name" value="ABC_tran"/>
    <property type="match status" value="1"/>
</dbReference>
<evidence type="ECO:0000256" key="7">
    <source>
        <dbReference type="ARBA" id="ARBA00023004"/>
    </source>
</evidence>
<dbReference type="InterPro" id="IPR051535">
    <property type="entry name" value="Siderophore_ABC-ATPase"/>
</dbReference>
<keyword evidence="3" id="KW-1003">Cell membrane</keyword>
<dbReference type="PANTHER" id="PTHR42771">
    <property type="entry name" value="IRON(3+)-HYDROXAMATE IMPORT ATP-BINDING PROTEIN FHUC"/>
    <property type="match status" value="1"/>
</dbReference>
<evidence type="ECO:0000313" key="10">
    <source>
        <dbReference type="EMBL" id="MTD02355.1"/>
    </source>
</evidence>
<dbReference type="OMA" id="GQKQLAW"/>
<dbReference type="SMART" id="SM00382">
    <property type="entry name" value="AAA"/>
    <property type="match status" value="1"/>
</dbReference>
<dbReference type="SUPFAM" id="SSF52540">
    <property type="entry name" value="P-loop containing nucleoside triphosphate hydrolases"/>
    <property type="match status" value="1"/>
</dbReference>
<keyword evidence="8" id="KW-0406">Ion transport</keyword>
<dbReference type="InterPro" id="IPR027417">
    <property type="entry name" value="P-loop_NTPase"/>
</dbReference>
<evidence type="ECO:0000256" key="4">
    <source>
        <dbReference type="ARBA" id="ARBA00022496"/>
    </source>
</evidence>
<keyword evidence="7" id="KW-0408">Iron</keyword>
<protein>
    <submittedName>
        <fullName evidence="10">ATP-binding cassette domain-containing protein</fullName>
    </submittedName>
</protein>
<dbReference type="GO" id="GO:0006826">
    <property type="term" value="P:iron ion transport"/>
    <property type="evidence" value="ECO:0007669"/>
    <property type="project" value="UniProtKB-KW"/>
</dbReference>
<dbReference type="PROSITE" id="PS50893">
    <property type="entry name" value="ABC_TRANSPORTER_2"/>
    <property type="match status" value="1"/>
</dbReference>